<reference evidence="1" key="1">
    <citation type="journal article" date="2018" name="Genome Biol.">
        <title>SKESA: strategic k-mer extension for scrupulous assemblies.</title>
        <authorList>
            <person name="Souvorov A."/>
            <person name="Agarwala R."/>
            <person name="Lipman D.J."/>
        </authorList>
    </citation>
    <scope>NUCLEOTIDE SEQUENCE</scope>
    <source>
        <strain evidence="1">MA.CK_94/00004459</strain>
    </source>
</reference>
<proteinExistence type="predicted"/>
<name>A0A758AN04_SALER</name>
<evidence type="ECO:0000313" key="1">
    <source>
        <dbReference type="EMBL" id="HAG0930908.1"/>
    </source>
</evidence>
<reference evidence="1" key="2">
    <citation type="submission" date="2020-02" db="EMBL/GenBank/DDBJ databases">
        <authorList>
            <consortium name="NCBI Pathogen Detection Project"/>
        </authorList>
    </citation>
    <scope>NUCLEOTIDE SEQUENCE</scope>
    <source>
        <strain evidence="1">MA.CK_94/00004459</strain>
    </source>
</reference>
<protein>
    <submittedName>
        <fullName evidence="1">Uncharacterized protein</fullName>
    </submittedName>
</protein>
<organism evidence="1">
    <name type="scientific">Salmonella enterica</name>
    <name type="common">Salmonella choleraesuis</name>
    <dbReference type="NCBI Taxonomy" id="28901"/>
    <lineage>
        <taxon>Bacteria</taxon>
        <taxon>Pseudomonadati</taxon>
        <taxon>Pseudomonadota</taxon>
        <taxon>Gammaproteobacteria</taxon>
        <taxon>Enterobacterales</taxon>
        <taxon>Enterobacteriaceae</taxon>
        <taxon>Salmonella</taxon>
    </lineage>
</organism>
<comment type="caution">
    <text evidence="1">The sequence shown here is derived from an EMBL/GenBank/DDBJ whole genome shotgun (WGS) entry which is preliminary data.</text>
</comment>
<gene>
    <name evidence="1" type="ORF">G8S40_005006</name>
</gene>
<dbReference type="EMBL" id="DAAXGR010000028">
    <property type="protein sequence ID" value="HAG0930908.1"/>
    <property type="molecule type" value="Genomic_DNA"/>
</dbReference>
<accession>A0A758AN04</accession>
<sequence length="64" mass="7263">MSKNIPEEKYPAISQSWRNNQERLIVIFAIIISTRLTAGNVDDRTPVPDMASGIMLMYGERVPQ</sequence>
<dbReference type="AlphaFoldDB" id="A0A758AN04"/>